<reference evidence="3" key="1">
    <citation type="submission" date="2009-09" db="EMBL/GenBank/DDBJ databases">
        <title>The complete chromosome of Desulfohalobium retbaense DSM 5692.</title>
        <authorList>
            <consortium name="US DOE Joint Genome Institute (JGI-PGF)"/>
            <person name="Lucas S."/>
            <person name="Copeland A."/>
            <person name="Lapidus A."/>
            <person name="Glavina del Rio T."/>
            <person name="Dalin E."/>
            <person name="Tice H."/>
            <person name="Bruce D."/>
            <person name="Goodwin L."/>
            <person name="Pitluck S."/>
            <person name="Kyrpides N."/>
            <person name="Mavromatis K."/>
            <person name="Ivanova N."/>
            <person name="Mikhailova N."/>
            <person name="Munk A.C."/>
            <person name="Brettin T."/>
            <person name="Detter J.C."/>
            <person name="Han C."/>
            <person name="Tapia R."/>
            <person name="Larimer F."/>
            <person name="Land M."/>
            <person name="Hauser L."/>
            <person name="Markowitz V."/>
            <person name="Cheng J.-F."/>
            <person name="Hugenholtz P."/>
            <person name="Woyke T."/>
            <person name="Wu D."/>
            <person name="Spring S."/>
            <person name="Klenk H.-P."/>
            <person name="Eisen J.A."/>
        </authorList>
    </citation>
    <scope>NUCLEOTIDE SEQUENCE [LARGE SCALE GENOMIC DNA]</scope>
    <source>
        <strain evidence="3">DSM 5692</strain>
    </source>
</reference>
<dbReference type="Proteomes" id="UP000001052">
    <property type="component" value="Chromosome"/>
</dbReference>
<dbReference type="Pfam" id="PF03548">
    <property type="entry name" value="LolA"/>
    <property type="match status" value="1"/>
</dbReference>
<dbReference type="EMBL" id="CP001734">
    <property type="protein sequence ID" value="ACV68096.1"/>
    <property type="molecule type" value="Genomic_DNA"/>
</dbReference>
<dbReference type="AlphaFoldDB" id="C8X0Z9"/>
<dbReference type="PANTHER" id="PTHR35869:SF1">
    <property type="entry name" value="OUTER-MEMBRANE LIPOPROTEIN CARRIER PROTEIN"/>
    <property type="match status" value="1"/>
</dbReference>
<keyword evidence="1" id="KW-0732">Signal</keyword>
<dbReference type="HOGENOM" id="CLU_087560_2_1_7"/>
<keyword evidence="2" id="KW-0449">Lipoprotein</keyword>
<dbReference type="OrthoDB" id="9785727at2"/>
<dbReference type="CDD" id="cd16325">
    <property type="entry name" value="LolA"/>
    <property type="match status" value="1"/>
</dbReference>
<dbReference type="eggNOG" id="COG2834">
    <property type="taxonomic scope" value="Bacteria"/>
</dbReference>
<dbReference type="SUPFAM" id="SSF89392">
    <property type="entry name" value="Prokaryotic lipoproteins and lipoprotein localization factors"/>
    <property type="match status" value="1"/>
</dbReference>
<proteinExistence type="predicted"/>
<sequence>MECRKQLMRLIVAAMLVLGLVCGGLGSQAAAQGEEDLPGRIQQQYEQLQGFETDFVQVLTNASSGEQETRRGTIAFEQPRSIRWETTSPEQELLIVGPEAVWDYFPAEEVAYTYAPQQVFQSKTMLRFISGEANITEDFRIERQKSDTNWSKLKLIPKQPEPNLVLAYIWVEPESALLRQVLLVDFFGNGNKLTFKDIKLDPEFAPGWFEFEPPDGVEVLRNTTPGQGGVDIGS</sequence>
<evidence type="ECO:0000256" key="1">
    <source>
        <dbReference type="ARBA" id="ARBA00022729"/>
    </source>
</evidence>
<dbReference type="STRING" id="485915.Dret_0805"/>
<organism evidence="2 3">
    <name type="scientific">Desulfohalobium retbaense (strain ATCC 49708 / DSM 5692 / JCM 16813 / HR100)</name>
    <dbReference type="NCBI Taxonomy" id="485915"/>
    <lineage>
        <taxon>Bacteria</taxon>
        <taxon>Pseudomonadati</taxon>
        <taxon>Thermodesulfobacteriota</taxon>
        <taxon>Desulfovibrionia</taxon>
        <taxon>Desulfovibrionales</taxon>
        <taxon>Desulfohalobiaceae</taxon>
        <taxon>Desulfohalobium</taxon>
    </lineage>
</organism>
<gene>
    <name evidence="2" type="ordered locus">Dret_0805</name>
</gene>
<dbReference type="RefSeq" id="WP_015751254.1">
    <property type="nucleotide sequence ID" value="NC_013223.1"/>
</dbReference>
<dbReference type="InterPro" id="IPR004564">
    <property type="entry name" value="OM_lipoprot_carrier_LolA-like"/>
</dbReference>
<accession>C8X0Z9</accession>
<dbReference type="Gene3D" id="2.50.20.10">
    <property type="entry name" value="Lipoprotein localisation LolA/LolB/LppX"/>
    <property type="match status" value="1"/>
</dbReference>
<evidence type="ECO:0000313" key="3">
    <source>
        <dbReference type="Proteomes" id="UP000001052"/>
    </source>
</evidence>
<reference evidence="2 3" key="2">
    <citation type="journal article" date="2010" name="Stand. Genomic Sci.">
        <title>Complete genome sequence of Desulfohalobium retbaense type strain (HR(100)).</title>
        <authorList>
            <person name="Spring S."/>
            <person name="Nolan M."/>
            <person name="Lapidus A."/>
            <person name="Glavina Del Rio T."/>
            <person name="Copeland A."/>
            <person name="Tice H."/>
            <person name="Cheng J.F."/>
            <person name="Lucas S."/>
            <person name="Land M."/>
            <person name="Chen F."/>
            <person name="Bruce D."/>
            <person name="Goodwin L."/>
            <person name="Pitluck S."/>
            <person name="Ivanova N."/>
            <person name="Mavromatis K."/>
            <person name="Mikhailova N."/>
            <person name="Pati A."/>
            <person name="Chen A."/>
            <person name="Palaniappan K."/>
            <person name="Hauser L."/>
            <person name="Chang Y.J."/>
            <person name="Jeffries C.D."/>
            <person name="Munk C."/>
            <person name="Kiss H."/>
            <person name="Chain P."/>
            <person name="Han C."/>
            <person name="Brettin T."/>
            <person name="Detter J.C."/>
            <person name="Schuler E."/>
            <person name="Goker M."/>
            <person name="Rohde M."/>
            <person name="Bristow J."/>
            <person name="Eisen J.A."/>
            <person name="Markowitz V."/>
            <person name="Hugenholtz P."/>
            <person name="Kyrpides N.C."/>
            <person name="Klenk H.P."/>
        </authorList>
    </citation>
    <scope>NUCLEOTIDE SEQUENCE [LARGE SCALE GENOMIC DNA]</scope>
    <source>
        <strain evidence="2 3">DSM 5692</strain>
    </source>
</reference>
<keyword evidence="3" id="KW-1185">Reference proteome</keyword>
<evidence type="ECO:0000313" key="2">
    <source>
        <dbReference type="EMBL" id="ACV68096.1"/>
    </source>
</evidence>
<dbReference type="InterPro" id="IPR029046">
    <property type="entry name" value="LolA/LolB/LppX"/>
</dbReference>
<dbReference type="PANTHER" id="PTHR35869">
    <property type="entry name" value="OUTER-MEMBRANE LIPOPROTEIN CARRIER PROTEIN"/>
    <property type="match status" value="1"/>
</dbReference>
<dbReference type="KEGG" id="drt:Dret_0805"/>
<name>C8X0Z9_DESRD</name>
<protein>
    <submittedName>
        <fullName evidence="2">Outer membrane lipoprotein carrier protein LolA</fullName>
    </submittedName>
</protein>